<keyword evidence="3" id="KW-1133">Transmembrane helix</keyword>
<keyword evidence="1" id="KW-0175">Coiled coil</keyword>
<feature type="transmembrane region" description="Helical" evidence="3">
    <location>
        <begin position="1828"/>
        <end position="1848"/>
    </location>
</feature>
<evidence type="ECO:0000256" key="2">
    <source>
        <dbReference type="SAM" id="MobiDB-lite"/>
    </source>
</evidence>
<evidence type="ECO:0000313" key="4">
    <source>
        <dbReference type="EMBL" id="EGB08081.1"/>
    </source>
</evidence>
<proteinExistence type="predicted"/>
<feature type="region of interest" description="Disordered" evidence="2">
    <location>
        <begin position="1928"/>
        <end position="1986"/>
    </location>
</feature>
<dbReference type="GeneID" id="20224813"/>
<reference evidence="4 5" key="1">
    <citation type="journal article" date="2011" name="Proc. Natl. Acad. Sci. U.S.A.">
        <title>Niche of harmful alga Aureococcus anophagefferens revealed through ecogenomics.</title>
        <authorList>
            <person name="Gobler C.J."/>
            <person name="Berry D.L."/>
            <person name="Dyhrman S.T."/>
            <person name="Wilhelm S.W."/>
            <person name="Salamov A."/>
            <person name="Lobanov A.V."/>
            <person name="Zhang Y."/>
            <person name="Collier J.L."/>
            <person name="Wurch L.L."/>
            <person name="Kustka A.B."/>
            <person name="Dill B.D."/>
            <person name="Shah M."/>
            <person name="VerBerkmoes N.C."/>
            <person name="Kuo A."/>
            <person name="Terry A."/>
            <person name="Pangilinan J."/>
            <person name="Lindquist E.A."/>
            <person name="Lucas S."/>
            <person name="Paulsen I.T."/>
            <person name="Hattenrath-Lehmann T.K."/>
            <person name="Talmage S.C."/>
            <person name="Walker E.A."/>
            <person name="Koch F."/>
            <person name="Burson A.M."/>
            <person name="Marcoval M.A."/>
            <person name="Tang Y.Z."/>
            <person name="Lecleir G.R."/>
            <person name="Coyne K.J."/>
            <person name="Berg G.M."/>
            <person name="Bertrand E.M."/>
            <person name="Saito M.A."/>
            <person name="Gladyshev V.N."/>
            <person name="Grigoriev I.V."/>
        </authorList>
    </citation>
    <scope>NUCLEOTIDE SEQUENCE [LARGE SCALE GENOMIC DNA]</scope>
    <source>
        <strain evidence="5">CCMP 1984</strain>
    </source>
</reference>
<dbReference type="Proteomes" id="UP000002729">
    <property type="component" value="Unassembled WGS sequence"/>
</dbReference>
<sequence length="2039" mass="217617">MADGDGDDAETLAERLAWARGGELVSTLEELEALAAAYPGPTGDAALGALVDVLAGHEEHEPEAVQQAAEVVARLVDGRSADGRRNGAGFLKEPRHIVVLLDDLRLSLVALAFTDDAGGAVALDGDANYDDGLVVDPSGDAWWAAATAEDAAARRDDVRAGALDVLARLLDDHEANGLAMCEARVPTDGARSPLAPKFVLEVATRPPLFGPAAAAARDVARVMWATEGAAIVAVMHAVAPPPSDDGDAEAPDESAVGALAAALRSPDRSATALSLFRGLLGKNVSVRELALRAPSATGSPLFEDVFRDHVAADGAAVADGLALLCARRRAWLDGCGAAALALLGDPDAVETLAGLCGAAADSADAKRTRGLACLALGLCLDHLGDEPKQGWTKASLLALRSLDGVADDARAAARRRRDAGAARDVFEADPAFAAWATAAAGAARGVVVGGLLGGGGAAAADDDAPAVSSAILAERDAEIAALKATVAAGADAAAERDVLADALENQASELKRVAEALDAVEGRNGALEAQVAALASSADPADDTTLRLRVAELEARNSTLEAQAREDADALATRVGEASALQRRVDELAPLLAAEQEARAADVARLQGELERSKADRETEARRVASEAESVERDQGEQALTAQQEEFASALRDAIAQARDAGDALDDERARFEAEKKASRDELRALERRLADVDLSAVAAEEKLCDAKRIALTSQQEVLKLTQDLADARAAAQRRTASESSQFAADLAEAKEALKAARSEAVAAKAAEATLTASLEKAREKEEALSKRLSDVVDEFHVAKKRLQAGDDGASVLSQDNDRLRRLKESLESDVADARKVSAALEAAVASLEAKLESTCDALRSEAARDLEAAREGFEAQTRQLAAEHDATVGAFQETLEETEAQRKTWEDRAKKTKARLKALEADGDDARALDAEALEALRLSSVEDAERVEALERSKDKLARELAQVKADNEATARDELRFQEHRVAEADARADAAERETADVARRVAAIDLELAASQEAAATSARSAATLEARCAELELDARRAARANEDALEEAAAKAAALEEQLEDPPATIISAPAAKLSPQSMVLLTAEPAIGVSWSGGDVVVTSASRVVVFAQEASGAWAPARRWAAPGGSAFAAAAVVQRRARCVVCATDAGSVVWAPLGAEVAWAEVAAARGACVGLFASLPAAGLEDVAAAALADGRVVGFRPGAGGAVAFRVPAARAPLLKTDHTLFNIFFVYRRHAPRWHRAILAYVSLVLVFWAEAVAAWYTNPYGVCESTKNEGSCENVDSPMGLFKQRGLCVWDPKETCEREPCDDCRFRELSYTEEALANSWEAFSCVLIAIPAILLFQYILNRYIMAPVRKEDRFWSAEARKAGESALHALGAAATRSEAEGAADGRARPVVSVGTRLLVNLGQLDEDGQSVAGTDTLELLSAPLLREVGDEHGLTDWYARCACVPTMRLILDRKRELADALEACDASQADRKQALEFLSDKLDHDWHCDRSNFPEKVTSQLIVSLRLARRYEARYVNHGNALRRSTAIYQLLLAQHLDHQLERHVYKRSMDMDLERELDLPARPVSLDAKVLGLLAGLVLFVGPIYFMLFYGRLMGVKETWQWWKVAMLAIGLIVFVVEPSRILFLNFILPKVLIPKMSHFSDPCAIPVPYRTPLPVYPADLVDQKHIVTTFKTARCPIPKRLRRQRSSLLAEHGEELTKTLERPLVRQDRLGALPRSIETARWRRDADARARVAAAEFQDAYKNDARSADHARVNELHRSGHARLWTDDFLFRLRDDLDFRPPVLYAVVLFGAYALAYLPGEVEEIVIEEGMNFIIMFGMGVVDLCLGLAGLRTFPAVWLLYVVAFGAAILVLALGPSALRTTGAAGKGLVASLRPKREGADLEDLEVQGATGVSQLQQALLLLYDSDDDLDDDDDDGASDDDDKAGLVPSAELAAGERGGADYEDSDTDDERSMFRRQPSLAPSAVDSVEGSIAFDAASVAGSLASRPSSTRGGSAPPRRARLAERPASPFDAASEDSFESA</sequence>
<evidence type="ECO:0000256" key="3">
    <source>
        <dbReference type="SAM" id="Phobius"/>
    </source>
</evidence>
<feature type="transmembrane region" description="Helical" evidence="3">
    <location>
        <begin position="1586"/>
        <end position="1606"/>
    </location>
</feature>
<dbReference type="InParanoid" id="F0YA13"/>
<accession>F0YA13</accession>
<feature type="region of interest" description="Disordered" evidence="2">
    <location>
        <begin position="610"/>
        <end position="639"/>
    </location>
</feature>
<feature type="compositionally biased region" description="Basic and acidic residues" evidence="2">
    <location>
        <begin position="610"/>
        <end position="636"/>
    </location>
</feature>
<keyword evidence="3" id="KW-0812">Transmembrane</keyword>
<feature type="transmembrane region" description="Helical" evidence="3">
    <location>
        <begin position="1618"/>
        <end position="1645"/>
    </location>
</feature>
<dbReference type="KEGG" id="aaf:AURANDRAFT_64402"/>
<feature type="coiled-coil region" evidence="1">
    <location>
        <begin position="500"/>
        <end position="570"/>
    </location>
</feature>
<dbReference type="RefSeq" id="XP_009037439.1">
    <property type="nucleotide sequence ID" value="XM_009039191.1"/>
</dbReference>
<feature type="coiled-coil region" evidence="1">
    <location>
        <begin position="740"/>
        <end position="1065"/>
    </location>
</feature>
<feature type="transmembrane region" description="Helical" evidence="3">
    <location>
        <begin position="1799"/>
        <end position="1816"/>
    </location>
</feature>
<evidence type="ECO:0000313" key="5">
    <source>
        <dbReference type="Proteomes" id="UP000002729"/>
    </source>
</evidence>
<name>F0YA13_AURAN</name>
<gene>
    <name evidence="4" type="ORF">AURANDRAFT_64402</name>
</gene>
<evidence type="ECO:0000256" key="1">
    <source>
        <dbReference type="SAM" id="Coils"/>
    </source>
</evidence>
<feature type="coiled-coil region" evidence="1">
    <location>
        <begin position="655"/>
        <end position="703"/>
    </location>
</feature>
<feature type="compositionally biased region" description="Acidic residues" evidence="2">
    <location>
        <begin position="1928"/>
        <end position="1940"/>
    </location>
</feature>
<feature type="transmembrane region" description="Helical" evidence="3">
    <location>
        <begin position="1335"/>
        <end position="1355"/>
    </location>
</feature>
<keyword evidence="3" id="KW-0472">Membrane</keyword>
<feature type="transmembrane region" description="Helical" evidence="3">
    <location>
        <begin position="1855"/>
        <end position="1876"/>
    </location>
</feature>
<keyword evidence="5" id="KW-1185">Reference proteome</keyword>
<organism evidence="5">
    <name type="scientific">Aureococcus anophagefferens</name>
    <name type="common">Harmful bloom alga</name>
    <dbReference type="NCBI Taxonomy" id="44056"/>
    <lineage>
        <taxon>Eukaryota</taxon>
        <taxon>Sar</taxon>
        <taxon>Stramenopiles</taxon>
        <taxon>Ochrophyta</taxon>
        <taxon>Pelagophyceae</taxon>
        <taxon>Pelagomonadales</taxon>
        <taxon>Pelagomonadaceae</taxon>
        <taxon>Aureococcus</taxon>
    </lineage>
</organism>
<dbReference type="EMBL" id="GL833129">
    <property type="protein sequence ID" value="EGB08081.1"/>
    <property type="molecule type" value="Genomic_DNA"/>
</dbReference>
<feature type="region of interest" description="Disordered" evidence="2">
    <location>
        <begin position="1998"/>
        <end position="2039"/>
    </location>
</feature>
<protein>
    <submittedName>
        <fullName evidence="4">Uncharacterized protein</fullName>
    </submittedName>
</protein>